<dbReference type="GO" id="GO:0046872">
    <property type="term" value="F:metal ion binding"/>
    <property type="evidence" value="ECO:0007669"/>
    <property type="project" value="UniProtKB-KW"/>
</dbReference>
<dbReference type="EMBL" id="APJX01000005">
    <property type="protein sequence ID" value="EMS79099.1"/>
    <property type="molecule type" value="Genomic_DNA"/>
</dbReference>
<organism evidence="4 5">
    <name type="scientific">Desulfotignum phosphitoxidans DSM 13687</name>
    <dbReference type="NCBI Taxonomy" id="1286635"/>
    <lineage>
        <taxon>Bacteria</taxon>
        <taxon>Pseudomonadati</taxon>
        <taxon>Thermodesulfobacteriota</taxon>
        <taxon>Desulfobacteria</taxon>
        <taxon>Desulfobacterales</taxon>
        <taxon>Desulfobacteraceae</taxon>
        <taxon>Desulfotignum</taxon>
    </lineage>
</organism>
<keyword evidence="5" id="KW-1185">Reference proteome</keyword>
<comment type="caution">
    <text evidence="4">The sequence shown here is derived from an EMBL/GenBank/DDBJ whole genome shotgun (WGS) entry which is preliminary data.</text>
</comment>
<reference evidence="4 5" key="1">
    <citation type="journal article" date="2013" name="Genome Announc.">
        <title>Draft Genome Sequence of Desulfotignum phosphitoxidans DSM 13687 Strain FiPS-3.</title>
        <authorList>
            <person name="Poehlein A."/>
            <person name="Daniel R."/>
            <person name="Simeonova D.D."/>
        </authorList>
    </citation>
    <scope>NUCLEOTIDE SEQUENCE [LARGE SCALE GENOMIC DNA]</scope>
    <source>
        <strain evidence="4 5">DSM 13687</strain>
    </source>
</reference>
<accession>S0G0Y1</accession>
<protein>
    <recommendedName>
        <fullName evidence="2">Phosphoesterase</fullName>
        <ecNumber evidence="2">3.1.4.-</ecNumber>
    </recommendedName>
</protein>
<comment type="similarity">
    <text evidence="1 2">Belongs to the metallophosphoesterase superfamily. YfcE family.</text>
</comment>
<dbReference type="Gene3D" id="3.60.21.10">
    <property type="match status" value="1"/>
</dbReference>
<dbReference type="EC" id="3.1.4.-" evidence="2"/>
<evidence type="ECO:0000313" key="5">
    <source>
        <dbReference type="Proteomes" id="UP000014216"/>
    </source>
</evidence>
<dbReference type="InterPro" id="IPR024654">
    <property type="entry name" value="Calcineurin-like_PHP_lpxH"/>
</dbReference>
<dbReference type="Proteomes" id="UP000014216">
    <property type="component" value="Unassembled WGS sequence"/>
</dbReference>
<dbReference type="InterPro" id="IPR000979">
    <property type="entry name" value="Phosphodiesterase_MJ0936/Vps29"/>
</dbReference>
<evidence type="ECO:0000259" key="3">
    <source>
        <dbReference type="Pfam" id="PF12850"/>
    </source>
</evidence>
<sequence>MFGQTQGTHQQTAPVCPDPVTFSLFFLMKLLITADIHGNLSTWLTIQALVEHSDALVVAGDLFDTRYGSFCHPDFNPEAIRQDVKTAAKPMYYVYGNCDEPAFFPGQTHTLTFCANGRSLFVHHGFPRVPVPSDTDIVIQGHTHVWSLEKTDTQIHMNPGSITRPKKGPATYGIFDETSVSIRSLDTGLPLMTVNL</sequence>
<dbReference type="GO" id="GO:0016787">
    <property type="term" value="F:hydrolase activity"/>
    <property type="evidence" value="ECO:0007669"/>
    <property type="project" value="UniProtKB-UniRule"/>
</dbReference>
<gene>
    <name evidence="4" type="ORF">Dpo_5c00210</name>
</gene>
<name>S0G0Y1_9BACT</name>
<feature type="domain" description="Calcineurin-like phosphoesterase" evidence="3">
    <location>
        <begin position="28"/>
        <end position="177"/>
    </location>
</feature>
<dbReference type="Pfam" id="PF12850">
    <property type="entry name" value="Metallophos_2"/>
    <property type="match status" value="1"/>
</dbReference>
<evidence type="ECO:0000256" key="1">
    <source>
        <dbReference type="ARBA" id="ARBA00008950"/>
    </source>
</evidence>
<keyword evidence="2" id="KW-0479">Metal-binding</keyword>
<dbReference type="SUPFAM" id="SSF56300">
    <property type="entry name" value="Metallo-dependent phosphatases"/>
    <property type="match status" value="1"/>
</dbReference>
<dbReference type="AlphaFoldDB" id="S0G0Y1"/>
<dbReference type="NCBIfam" id="TIGR00040">
    <property type="entry name" value="yfcE"/>
    <property type="match status" value="1"/>
</dbReference>
<evidence type="ECO:0000256" key="2">
    <source>
        <dbReference type="RuleBase" id="RU362039"/>
    </source>
</evidence>
<comment type="cofactor">
    <cofactor evidence="2">
        <name>a divalent metal cation</name>
        <dbReference type="ChEBI" id="CHEBI:60240"/>
    </cofactor>
</comment>
<dbReference type="InterPro" id="IPR029052">
    <property type="entry name" value="Metallo-depent_PP-like"/>
</dbReference>
<proteinExistence type="inferred from homology"/>
<evidence type="ECO:0000313" key="4">
    <source>
        <dbReference type="EMBL" id="EMS79099.1"/>
    </source>
</evidence>